<gene>
    <name evidence="2" type="ORF">FRD01_02570</name>
</gene>
<name>A0A5B8XK45_9DELT</name>
<proteinExistence type="predicted"/>
<dbReference type="KEGG" id="bbae:FRD01_02570"/>
<reference evidence="2 3" key="1">
    <citation type="submission" date="2019-08" db="EMBL/GenBank/DDBJ databases">
        <authorList>
            <person name="Liang Q."/>
        </authorList>
    </citation>
    <scope>NUCLEOTIDE SEQUENCE [LARGE SCALE GENOMIC DNA]</scope>
    <source>
        <strain evidence="2 3">V1718</strain>
    </source>
</reference>
<evidence type="ECO:0000256" key="1">
    <source>
        <dbReference type="SAM" id="MobiDB-lite"/>
    </source>
</evidence>
<protein>
    <submittedName>
        <fullName evidence="2">Uncharacterized protein</fullName>
    </submittedName>
</protein>
<organism evidence="2 3">
    <name type="scientific">Microvenator marinus</name>
    <dbReference type="NCBI Taxonomy" id="2600177"/>
    <lineage>
        <taxon>Bacteria</taxon>
        <taxon>Deltaproteobacteria</taxon>
        <taxon>Bradymonadales</taxon>
        <taxon>Microvenatoraceae</taxon>
        <taxon>Microvenator</taxon>
    </lineage>
</organism>
<dbReference type="OrthoDB" id="5451268at2"/>
<dbReference type="EMBL" id="CP042467">
    <property type="protein sequence ID" value="QED26160.1"/>
    <property type="molecule type" value="Genomic_DNA"/>
</dbReference>
<keyword evidence="3" id="KW-1185">Reference proteome</keyword>
<feature type="region of interest" description="Disordered" evidence="1">
    <location>
        <begin position="1"/>
        <end position="39"/>
    </location>
</feature>
<dbReference type="RefSeq" id="WP_146957363.1">
    <property type="nucleotide sequence ID" value="NZ_CP042467.1"/>
</dbReference>
<dbReference type="AlphaFoldDB" id="A0A5B8XK45"/>
<evidence type="ECO:0000313" key="3">
    <source>
        <dbReference type="Proteomes" id="UP000321595"/>
    </source>
</evidence>
<sequence length="542" mass="60654">MDDIFKGMNTQLPNVDDVEKPPLKPNNRPLKKRPRVRLDEDRGDALDKANVILKALREHADYRFYVNEDTNGIVQINGRDVIAMDHVTKFQHRIQQEMVLYYPVEEGEKLWNVPPKDAVQSLIEREEWPYLRKLKRIARFPIFVGEDFELFDREGYDPASGTYGMEGMLKVKDMTLEEAKDILINKLLRDDGGPGLDPEDPPGFPFVDESDLANAIGMALTPLVLPAIRDRNDNACVPVFMIDASTQGTGKTILAESLLTPELRNVSIPKTEEEFQKALGSIIGTKRDVLFFDNILDGATFGYPTLAAMTTQAGRASMRRLGVNQMIEGRFSGIIIATGNNLQVDADARRRTMLIQLHSSLENPDQRVCKTDPKSYAKKNRSLIHSALIELVKNWKVKGCPSGSIVMGSFGEFTRVVGGILDAAGIPGFAGNTDRLRERVDDGGWTDFTAAIGAEFEAKRLDLEGVTARNLVKYCEENDIDLPARLASGNGADRSFGRQVKQYIRGPKNMGGWMWEFIGSPASKRSAYRVRRYQAPLAREED</sequence>
<evidence type="ECO:0000313" key="2">
    <source>
        <dbReference type="EMBL" id="QED26160.1"/>
    </source>
</evidence>
<accession>A0A5B8XK45</accession>
<dbReference type="Proteomes" id="UP000321595">
    <property type="component" value="Chromosome"/>
</dbReference>